<dbReference type="Proteomes" id="UP000694580">
    <property type="component" value="Chromosome 7"/>
</dbReference>
<reference evidence="6" key="2">
    <citation type="submission" date="2025-08" db="UniProtKB">
        <authorList>
            <consortium name="Ensembl"/>
        </authorList>
    </citation>
    <scope>IDENTIFICATION</scope>
</reference>
<dbReference type="AlphaFoldDB" id="A0AAY4B905"/>
<organism evidence="6 7">
    <name type="scientific">Denticeps clupeoides</name>
    <name type="common">denticle herring</name>
    <dbReference type="NCBI Taxonomy" id="299321"/>
    <lineage>
        <taxon>Eukaryota</taxon>
        <taxon>Metazoa</taxon>
        <taxon>Chordata</taxon>
        <taxon>Craniata</taxon>
        <taxon>Vertebrata</taxon>
        <taxon>Euteleostomi</taxon>
        <taxon>Actinopterygii</taxon>
        <taxon>Neopterygii</taxon>
        <taxon>Teleostei</taxon>
        <taxon>Clupei</taxon>
        <taxon>Clupeiformes</taxon>
        <taxon>Denticipitoidei</taxon>
        <taxon>Denticipitidae</taxon>
        <taxon>Denticeps</taxon>
    </lineage>
</organism>
<reference evidence="6" key="3">
    <citation type="submission" date="2025-09" db="UniProtKB">
        <authorList>
            <consortium name="Ensembl"/>
        </authorList>
    </citation>
    <scope>IDENTIFICATION</scope>
</reference>
<protein>
    <recommendedName>
        <fullName evidence="3">NFATC2-interacting protein</fullName>
    </recommendedName>
    <alternativeName>
        <fullName evidence="4">Nuclear factor of activated T-cells, cytoplasmic 2-interacting protein</fullName>
    </alternativeName>
</protein>
<evidence type="ECO:0000313" key="6">
    <source>
        <dbReference type="Ensembl" id="ENSDCDP00010016326.1"/>
    </source>
</evidence>
<dbReference type="PANTHER" id="PTHR47187">
    <property type="entry name" value="NFATC2-INTERACTING PROTEIN"/>
    <property type="match status" value="1"/>
</dbReference>
<evidence type="ECO:0000256" key="4">
    <source>
        <dbReference type="ARBA" id="ARBA00042764"/>
    </source>
</evidence>
<dbReference type="InterPro" id="IPR022617">
    <property type="entry name" value="Rad60/SUMO-like_dom"/>
</dbReference>
<dbReference type="GeneTree" id="ENSGT00390000007119"/>
<name>A0AAY4B905_9TELE</name>
<dbReference type="GO" id="GO:0005634">
    <property type="term" value="C:nucleus"/>
    <property type="evidence" value="ECO:0007669"/>
    <property type="project" value="UniProtKB-SubCell"/>
</dbReference>
<dbReference type="InterPro" id="IPR029071">
    <property type="entry name" value="Ubiquitin-like_domsf"/>
</dbReference>
<dbReference type="PANTHER" id="PTHR47187:SF1">
    <property type="entry name" value="NFATC2-INTERACTING PROTEIN"/>
    <property type="match status" value="1"/>
</dbReference>
<proteinExistence type="predicted"/>
<dbReference type="Pfam" id="PF11976">
    <property type="entry name" value="Rad60-SLD"/>
    <property type="match status" value="1"/>
</dbReference>
<dbReference type="Ensembl" id="ENSDCDT00010017332.1">
    <property type="protein sequence ID" value="ENSDCDP00010016326.1"/>
    <property type="gene ID" value="ENSDCDG00010007527.1"/>
</dbReference>
<dbReference type="InterPro" id="IPR052324">
    <property type="entry name" value="NFATC2-Int_DNA_Repair"/>
</dbReference>
<evidence type="ECO:0000259" key="5">
    <source>
        <dbReference type="Pfam" id="PF11976"/>
    </source>
</evidence>
<keyword evidence="7" id="KW-1185">Reference proteome</keyword>
<evidence type="ECO:0000256" key="1">
    <source>
        <dbReference type="ARBA" id="ARBA00004123"/>
    </source>
</evidence>
<feature type="domain" description="Rad60/SUMO-like" evidence="5">
    <location>
        <begin position="69"/>
        <end position="139"/>
    </location>
</feature>
<dbReference type="SUPFAM" id="SSF54236">
    <property type="entry name" value="Ubiquitin-like"/>
    <property type="match status" value="1"/>
</dbReference>
<reference evidence="6 7" key="1">
    <citation type="submission" date="2020-06" db="EMBL/GenBank/DDBJ databases">
        <authorList>
            <consortium name="Wellcome Sanger Institute Data Sharing"/>
        </authorList>
    </citation>
    <scope>NUCLEOTIDE SEQUENCE [LARGE SCALE GENOMIC DNA]</scope>
</reference>
<evidence type="ECO:0000313" key="7">
    <source>
        <dbReference type="Proteomes" id="UP000694580"/>
    </source>
</evidence>
<dbReference type="Gene3D" id="3.10.20.90">
    <property type="entry name" value="Phosphatidylinositol 3-kinase Catalytic Subunit, Chain A, domain 1"/>
    <property type="match status" value="2"/>
</dbReference>
<dbReference type="GO" id="GO:0045944">
    <property type="term" value="P:positive regulation of transcription by RNA polymerase II"/>
    <property type="evidence" value="ECO:0007669"/>
    <property type="project" value="TreeGrafter"/>
</dbReference>
<accession>A0AAY4B905</accession>
<evidence type="ECO:0000256" key="3">
    <source>
        <dbReference type="ARBA" id="ARBA00039921"/>
    </source>
</evidence>
<keyword evidence="2" id="KW-0539">Nucleus</keyword>
<comment type="subcellular location">
    <subcellularLocation>
        <location evidence="1">Nucleus</location>
    </subcellularLocation>
</comment>
<evidence type="ECO:0000256" key="2">
    <source>
        <dbReference type="ARBA" id="ARBA00023242"/>
    </source>
</evidence>
<sequence length="140" mass="15592">TSKSENQVVDQLSVKLGVPPNRILLLMKEVELSVTSTASELGLTIADIIDCVVIPDERKGDGKHSDVITVRLQSKEKGSAQEYSLRKDEPLRSIFSQYVSSLDNRTRQRVSFLFDGSRVTHSQTPSDLDMEDGDVIEAWV</sequence>